<feature type="domain" description="Helix-turn-helix" evidence="1">
    <location>
        <begin position="19"/>
        <end position="66"/>
    </location>
</feature>
<evidence type="ECO:0000313" key="2">
    <source>
        <dbReference type="EMBL" id="MFD1675444.1"/>
    </source>
</evidence>
<dbReference type="Proteomes" id="UP001597079">
    <property type="component" value="Unassembled WGS sequence"/>
</dbReference>
<comment type="caution">
    <text evidence="2">The sequence shown here is derived from an EMBL/GenBank/DDBJ whole genome shotgun (WGS) entry which is preliminary data.</text>
</comment>
<dbReference type="InterPro" id="IPR041657">
    <property type="entry name" value="HTH_17"/>
</dbReference>
<proteinExistence type="predicted"/>
<evidence type="ECO:0000313" key="3">
    <source>
        <dbReference type="Proteomes" id="UP001597079"/>
    </source>
</evidence>
<reference evidence="3" key="1">
    <citation type="journal article" date="2019" name="Int. J. Syst. Evol. Microbiol.">
        <title>The Global Catalogue of Microorganisms (GCM) 10K type strain sequencing project: providing services to taxonomists for standard genome sequencing and annotation.</title>
        <authorList>
            <consortium name="The Broad Institute Genomics Platform"/>
            <consortium name="The Broad Institute Genome Sequencing Center for Infectious Disease"/>
            <person name="Wu L."/>
            <person name="Ma J."/>
        </authorList>
    </citation>
    <scope>NUCLEOTIDE SEQUENCE [LARGE SCALE GENOMIC DNA]</scope>
    <source>
        <strain evidence="3">CGMCC 1.12286</strain>
    </source>
</reference>
<gene>
    <name evidence="2" type="ORF">ACFSB2_12140</name>
</gene>
<accession>A0ABW4JI31</accession>
<dbReference type="RefSeq" id="WP_377943315.1">
    <property type="nucleotide sequence ID" value="NZ_JBHUCX010000028.1"/>
</dbReference>
<name>A0ABW4JI31_9BACL</name>
<protein>
    <submittedName>
        <fullName evidence="2">Helix-turn-helix domain-containing protein</fullName>
    </submittedName>
</protein>
<sequence>MASHSQFAVSDWPPLFDCKKLAEILGVSVSAAREIMRREDFRVTIISPRRHRIRREDLQAWLEKQSG</sequence>
<evidence type="ECO:0000259" key="1">
    <source>
        <dbReference type="Pfam" id="PF12728"/>
    </source>
</evidence>
<dbReference type="EMBL" id="JBHUCX010000028">
    <property type="protein sequence ID" value="MFD1675444.1"/>
    <property type="molecule type" value="Genomic_DNA"/>
</dbReference>
<dbReference type="Pfam" id="PF12728">
    <property type="entry name" value="HTH_17"/>
    <property type="match status" value="1"/>
</dbReference>
<keyword evidence="3" id="KW-1185">Reference proteome</keyword>
<organism evidence="2 3">
    <name type="scientific">Alicyclobacillus fodiniaquatilis</name>
    <dbReference type="NCBI Taxonomy" id="1661150"/>
    <lineage>
        <taxon>Bacteria</taxon>
        <taxon>Bacillati</taxon>
        <taxon>Bacillota</taxon>
        <taxon>Bacilli</taxon>
        <taxon>Bacillales</taxon>
        <taxon>Alicyclobacillaceae</taxon>
        <taxon>Alicyclobacillus</taxon>
    </lineage>
</organism>